<dbReference type="Proteomes" id="UP000462363">
    <property type="component" value="Unassembled WGS sequence"/>
</dbReference>
<protein>
    <submittedName>
        <fullName evidence="3">RpiB/LacA/LacB family sugar-phosphate isomerase</fullName>
    </submittedName>
</protein>
<dbReference type="GO" id="GO:0005975">
    <property type="term" value="P:carbohydrate metabolic process"/>
    <property type="evidence" value="ECO:0007669"/>
    <property type="project" value="InterPro"/>
</dbReference>
<accession>A0A844F848</accession>
<dbReference type="SUPFAM" id="SSF89623">
    <property type="entry name" value="Ribose/Galactose isomerase RpiB/AlsB"/>
    <property type="match status" value="1"/>
</dbReference>
<dbReference type="InterPro" id="IPR036569">
    <property type="entry name" value="RpiB_LacA_LacB_sf"/>
</dbReference>
<dbReference type="NCBIfam" id="NF004051">
    <property type="entry name" value="PRK05571.1"/>
    <property type="match status" value="1"/>
</dbReference>
<evidence type="ECO:0000256" key="2">
    <source>
        <dbReference type="ARBA" id="ARBA00023235"/>
    </source>
</evidence>
<dbReference type="PANTHER" id="PTHR43732:SF1">
    <property type="entry name" value="RIBOSE 5-PHOSPHATE ISOMERASE"/>
    <property type="match status" value="1"/>
</dbReference>
<dbReference type="Pfam" id="PF02502">
    <property type="entry name" value="LacAB_rpiB"/>
    <property type="match status" value="1"/>
</dbReference>
<dbReference type="PIRSF" id="PIRSF005384">
    <property type="entry name" value="RpiB_LacA_B"/>
    <property type="match status" value="1"/>
</dbReference>
<reference evidence="3 4" key="1">
    <citation type="submission" date="2019-08" db="EMBL/GenBank/DDBJ databases">
        <title>In-depth cultivation of the pig gut microbiome towards novel bacterial diversity and tailored functional studies.</title>
        <authorList>
            <person name="Wylensek D."/>
            <person name="Hitch T.C.A."/>
            <person name="Clavel T."/>
        </authorList>
    </citation>
    <scope>NUCLEOTIDE SEQUENCE [LARGE SCALE GENOMIC DNA]</scope>
    <source>
        <strain evidence="3 4">BL-389-WT-3D</strain>
    </source>
</reference>
<keyword evidence="2 3" id="KW-0413">Isomerase</keyword>
<proteinExistence type="inferred from homology"/>
<evidence type="ECO:0000313" key="3">
    <source>
        <dbReference type="EMBL" id="MSS39607.1"/>
    </source>
</evidence>
<comment type="caution">
    <text evidence="3">The sequence shown here is derived from an EMBL/GenBank/DDBJ whole genome shotgun (WGS) entry which is preliminary data.</text>
</comment>
<organism evidence="3 4">
    <name type="scientific">Clostridium scindens (strain JCM 10418 / VPI 12708)</name>
    <dbReference type="NCBI Taxonomy" id="29347"/>
    <lineage>
        <taxon>Bacteria</taxon>
        <taxon>Bacillati</taxon>
        <taxon>Bacillota</taxon>
        <taxon>Clostridia</taxon>
        <taxon>Lachnospirales</taxon>
        <taxon>Lachnospiraceae</taxon>
    </lineage>
</organism>
<dbReference type="RefSeq" id="WP_154322260.1">
    <property type="nucleotide sequence ID" value="NZ_CP045695.1"/>
</dbReference>
<gene>
    <name evidence="3" type="ORF">FYJ37_04340</name>
</gene>
<dbReference type="PANTHER" id="PTHR43732">
    <property type="entry name" value="RIBOSE 5-PHOSPHATE ISOMERASE-RELATED"/>
    <property type="match status" value="1"/>
</dbReference>
<dbReference type="InterPro" id="IPR051812">
    <property type="entry name" value="SPI_LacAB/RpiB"/>
</dbReference>
<sequence length="153" mass="16184">MKIAIGCDPNAQTVKEELIKYIEKKGYGEVTDFGSEAPIYAHTAIKVAESVAAKEYDRGILICGTGIGVSLAANKVKGAYAALISDIYSATRARLSNNANIACMGAFTTGSKVREGMVDAFLTNEFVSGCASQPKVDAFVAYDNSRENGNGQK</sequence>
<dbReference type="AlphaFoldDB" id="A0A844F848"/>
<dbReference type="NCBIfam" id="TIGR00689">
    <property type="entry name" value="rpiB_lacA_lacB"/>
    <property type="match status" value="1"/>
</dbReference>
<comment type="similarity">
    <text evidence="1">Belongs to the LacAB/RpiB family.</text>
</comment>
<evidence type="ECO:0000256" key="1">
    <source>
        <dbReference type="ARBA" id="ARBA00008754"/>
    </source>
</evidence>
<dbReference type="GO" id="GO:0016861">
    <property type="term" value="F:intramolecular oxidoreductase activity, interconverting aldoses and ketoses"/>
    <property type="evidence" value="ECO:0007669"/>
    <property type="project" value="UniProtKB-ARBA"/>
</dbReference>
<name>A0A844F848_CLOSV</name>
<dbReference type="Gene3D" id="3.40.1400.10">
    <property type="entry name" value="Sugar-phosphate isomerase, RpiB/LacA/LacB"/>
    <property type="match status" value="1"/>
</dbReference>
<evidence type="ECO:0000313" key="4">
    <source>
        <dbReference type="Proteomes" id="UP000462363"/>
    </source>
</evidence>
<dbReference type="InterPro" id="IPR003500">
    <property type="entry name" value="RpiB_LacA_LacB"/>
</dbReference>
<dbReference type="EMBL" id="VUMB01000007">
    <property type="protein sequence ID" value="MSS39607.1"/>
    <property type="molecule type" value="Genomic_DNA"/>
</dbReference>